<evidence type="ECO:0000259" key="2">
    <source>
        <dbReference type="PROSITE" id="PS50011"/>
    </source>
</evidence>
<sequence length="704" mass="80823">MDCTREPEYENLVWSDFDLIDELSSGAFGRILLMNRKINNKKVIIKRLSYVNAAKKKMADEEVEMHRIVQSEYTVKLLGVFPDVIDLCLVMEYYAGGNLRDIMNGQMKTLSAKERKMKSCSYGYQILLGMNVLHSKGIVHRDLKPENILIDENGRIKIVDFGLALKMSGKSYIQSAGTKNYSPPEALTQNKMVLESDIWTFGIIMVELLTDINPFEGITQIETITNISSGKYKPLPVVIQGEMKILIGAMFNMNPSFRPSVQTLLDSDVMQLVATIEQSNIKTNELQFQVKSLEIEKQRLQQEKEQSNQRAIQAEQLAQRLQQEKEQSNKRAIQAEQLAQRLQQEKEQQNQRAIQAEVQAQILHQKFVREQHTKCQIQSENADLFVQLHGGMTITVKLLTNRSFIIAVKETDTILSVKQKIQDIEHIPPAQQQLIFGGRELEDERTLQEYNVRDQVIINLYIPLSGRWEPLKPDMYSKIFVKLSGTKKTIELDVLSTDNILNVKQKIQDKEGIPSNQQRLIFEGQELENKKTLQDYNIQKEATLHLVLRLRGGMQIFVKTLYSKIITLEVEINETIESVKQKIQDKEGIPTDQQRLIFAWKQLEDGHTLQDYNIQKEATLHLVLRLPGGGQMQIFIKTLTNKVITLQVLPQDTVLQLKQQINTSEGIPIQSQRLVFCGKELDDASLLQDCNIQKDDTLHLFLHQ</sequence>
<dbReference type="PRINTS" id="PR00348">
    <property type="entry name" value="UBIQUITIN"/>
</dbReference>
<dbReference type="InterPro" id="IPR019956">
    <property type="entry name" value="Ubiquitin_dom"/>
</dbReference>
<dbReference type="InterPro" id="IPR008271">
    <property type="entry name" value="Ser/Thr_kinase_AS"/>
</dbReference>
<dbReference type="PROSITE" id="PS00108">
    <property type="entry name" value="PROTEIN_KINASE_ST"/>
    <property type="match status" value="1"/>
</dbReference>
<dbReference type="FunFam" id="3.10.20.90:FF:000005">
    <property type="entry name" value="Polyubiquitin 11"/>
    <property type="match status" value="1"/>
</dbReference>
<dbReference type="PROSITE" id="PS00299">
    <property type="entry name" value="UBIQUITIN_1"/>
    <property type="match status" value="1"/>
</dbReference>
<dbReference type="SUPFAM" id="SSF56112">
    <property type="entry name" value="Protein kinase-like (PK-like)"/>
    <property type="match status" value="1"/>
</dbReference>
<evidence type="ECO:0000313" key="4">
    <source>
        <dbReference type="EMBL" id="KAA6382791.1"/>
    </source>
</evidence>
<dbReference type="Pfam" id="PF00069">
    <property type="entry name" value="Pkinase"/>
    <property type="match status" value="1"/>
</dbReference>
<dbReference type="SUPFAM" id="SSF54236">
    <property type="entry name" value="Ubiquitin-like"/>
    <property type="match status" value="4"/>
</dbReference>
<dbReference type="FunFam" id="3.10.20.90:FF:000222">
    <property type="entry name" value="Polyubiquitin 5"/>
    <property type="match status" value="1"/>
</dbReference>
<dbReference type="InterPro" id="IPR011009">
    <property type="entry name" value="Kinase-like_dom_sf"/>
</dbReference>
<dbReference type="Pfam" id="PF00240">
    <property type="entry name" value="ubiquitin"/>
    <property type="match status" value="4"/>
</dbReference>
<gene>
    <name evidence="4" type="ORF">EZS28_021682</name>
</gene>
<evidence type="ECO:0000259" key="3">
    <source>
        <dbReference type="PROSITE" id="PS50053"/>
    </source>
</evidence>
<feature type="coiled-coil region" evidence="1">
    <location>
        <begin position="283"/>
        <end position="359"/>
    </location>
</feature>
<dbReference type="Gene3D" id="3.10.20.90">
    <property type="entry name" value="Phosphatidylinositol 3-kinase Catalytic Subunit, Chain A, domain 1"/>
    <property type="match status" value="4"/>
</dbReference>
<dbReference type="PROSITE" id="PS50053">
    <property type="entry name" value="UBIQUITIN_2"/>
    <property type="match status" value="4"/>
</dbReference>
<keyword evidence="1" id="KW-0175">Coiled coil</keyword>
<dbReference type="EMBL" id="SNRW01006588">
    <property type="protein sequence ID" value="KAA6382791.1"/>
    <property type="molecule type" value="Genomic_DNA"/>
</dbReference>
<feature type="domain" description="Ubiquitin-like" evidence="3">
    <location>
        <begin position="477"/>
        <end position="553"/>
    </location>
</feature>
<dbReference type="Proteomes" id="UP000324800">
    <property type="component" value="Unassembled WGS sequence"/>
</dbReference>
<dbReference type="InterPro" id="IPR019954">
    <property type="entry name" value="Ubiquitin_CS"/>
</dbReference>
<dbReference type="GO" id="GO:0004672">
    <property type="term" value="F:protein kinase activity"/>
    <property type="evidence" value="ECO:0007669"/>
    <property type="project" value="InterPro"/>
</dbReference>
<feature type="domain" description="Ubiquitin-like" evidence="3">
    <location>
        <begin position="554"/>
        <end position="629"/>
    </location>
</feature>
<dbReference type="GO" id="GO:0005524">
    <property type="term" value="F:ATP binding"/>
    <property type="evidence" value="ECO:0007669"/>
    <property type="project" value="InterPro"/>
</dbReference>
<dbReference type="InterPro" id="IPR000719">
    <property type="entry name" value="Prot_kinase_dom"/>
</dbReference>
<dbReference type="InterPro" id="IPR029071">
    <property type="entry name" value="Ubiquitin-like_domsf"/>
</dbReference>
<name>A0A5J4VJP7_9EUKA</name>
<dbReference type="AlphaFoldDB" id="A0A5J4VJP7"/>
<dbReference type="Gene3D" id="1.10.510.10">
    <property type="entry name" value="Transferase(Phosphotransferase) domain 1"/>
    <property type="match status" value="1"/>
</dbReference>
<organism evidence="4 5">
    <name type="scientific">Streblomastix strix</name>
    <dbReference type="NCBI Taxonomy" id="222440"/>
    <lineage>
        <taxon>Eukaryota</taxon>
        <taxon>Metamonada</taxon>
        <taxon>Preaxostyla</taxon>
        <taxon>Oxymonadida</taxon>
        <taxon>Streblomastigidae</taxon>
        <taxon>Streblomastix</taxon>
    </lineage>
</organism>
<dbReference type="PANTHER" id="PTHR10666">
    <property type="entry name" value="UBIQUITIN"/>
    <property type="match status" value="1"/>
</dbReference>
<dbReference type="OrthoDB" id="419317at2759"/>
<accession>A0A5J4VJP7</accession>
<evidence type="ECO:0000313" key="5">
    <source>
        <dbReference type="Proteomes" id="UP000324800"/>
    </source>
</evidence>
<reference evidence="4 5" key="1">
    <citation type="submission" date="2019-03" db="EMBL/GenBank/DDBJ databases">
        <title>Single cell metagenomics reveals metabolic interactions within the superorganism composed of flagellate Streblomastix strix and complex community of Bacteroidetes bacteria on its surface.</title>
        <authorList>
            <person name="Treitli S.C."/>
            <person name="Kolisko M."/>
            <person name="Husnik F."/>
            <person name="Keeling P."/>
            <person name="Hampl V."/>
        </authorList>
    </citation>
    <scope>NUCLEOTIDE SEQUENCE [LARGE SCALE GENOMIC DNA]</scope>
    <source>
        <strain evidence="4">ST1C</strain>
    </source>
</reference>
<comment type="caution">
    <text evidence="4">The sequence shown here is derived from an EMBL/GenBank/DDBJ whole genome shotgun (WGS) entry which is preliminary data.</text>
</comment>
<feature type="domain" description="Ubiquitin-like" evidence="3">
    <location>
        <begin position="392"/>
        <end position="467"/>
    </location>
</feature>
<feature type="domain" description="Protein kinase" evidence="2">
    <location>
        <begin position="17"/>
        <end position="270"/>
    </location>
</feature>
<protein>
    <submittedName>
        <fullName evidence="4">Putative Polyubiquitin</fullName>
    </submittedName>
</protein>
<dbReference type="PROSITE" id="PS50011">
    <property type="entry name" value="PROTEIN_KINASE_DOM"/>
    <property type="match status" value="1"/>
</dbReference>
<feature type="domain" description="Ubiquitin-like" evidence="3">
    <location>
        <begin position="632"/>
        <end position="704"/>
    </location>
</feature>
<dbReference type="SMART" id="SM00220">
    <property type="entry name" value="S_TKc"/>
    <property type="match status" value="1"/>
</dbReference>
<dbReference type="SMART" id="SM00213">
    <property type="entry name" value="UBQ"/>
    <property type="match status" value="4"/>
</dbReference>
<dbReference type="InterPro" id="IPR050158">
    <property type="entry name" value="Ubiquitin_ubiquitin-like"/>
</dbReference>
<dbReference type="CDD" id="cd00180">
    <property type="entry name" value="PKc"/>
    <property type="match status" value="1"/>
</dbReference>
<evidence type="ECO:0000256" key="1">
    <source>
        <dbReference type="SAM" id="Coils"/>
    </source>
</evidence>
<dbReference type="InterPro" id="IPR000626">
    <property type="entry name" value="Ubiquitin-like_dom"/>
</dbReference>
<proteinExistence type="predicted"/>